<evidence type="ECO:0000256" key="3">
    <source>
        <dbReference type="ARBA" id="ARBA00022475"/>
    </source>
</evidence>
<evidence type="ECO:0000256" key="7">
    <source>
        <dbReference type="SAM" id="Phobius"/>
    </source>
</evidence>
<comment type="caution">
    <text evidence="8">The sequence shown here is derived from an EMBL/GenBank/DDBJ whole genome shotgun (WGS) entry which is preliminary data.</text>
</comment>
<feature type="transmembrane region" description="Helical" evidence="7">
    <location>
        <begin position="12"/>
        <end position="31"/>
    </location>
</feature>
<sequence length="132" mass="14006">MNSGIFCDLTKLLGRLLISLMFISAGWSKIAGYAGTQAYMESAGVPGALLPLVIIAELGGGLAVLFGFLSRWAALGLAVFCLASAWLFHYVPGDQAQMISFMKNITIAGGFLILAASGPGNLSLDHWLRRNK</sequence>
<protein>
    <submittedName>
        <fullName evidence="8">DoxX family protein</fullName>
    </submittedName>
</protein>
<dbReference type="PANTHER" id="PTHR33452">
    <property type="entry name" value="OXIDOREDUCTASE CATD-RELATED"/>
    <property type="match status" value="1"/>
</dbReference>
<evidence type="ECO:0000256" key="4">
    <source>
        <dbReference type="ARBA" id="ARBA00022692"/>
    </source>
</evidence>
<dbReference type="InterPro" id="IPR051907">
    <property type="entry name" value="DoxX-like_oxidoreductase"/>
</dbReference>
<evidence type="ECO:0000313" key="9">
    <source>
        <dbReference type="Proteomes" id="UP000218427"/>
    </source>
</evidence>
<accession>A0ABX4HYZ5</accession>
<name>A0ABX4HYZ5_9GAMM</name>
<keyword evidence="3" id="KW-1003">Cell membrane</keyword>
<dbReference type="EMBL" id="LRFG02000003">
    <property type="protein sequence ID" value="PCO05319.1"/>
    <property type="molecule type" value="Genomic_DNA"/>
</dbReference>
<evidence type="ECO:0000256" key="1">
    <source>
        <dbReference type="ARBA" id="ARBA00004651"/>
    </source>
</evidence>
<keyword evidence="9" id="KW-1185">Reference proteome</keyword>
<keyword evidence="5 7" id="KW-1133">Transmembrane helix</keyword>
<feature type="transmembrane region" description="Helical" evidence="7">
    <location>
        <begin position="104"/>
        <end position="124"/>
    </location>
</feature>
<comment type="similarity">
    <text evidence="2">Belongs to the DoxX family.</text>
</comment>
<evidence type="ECO:0000256" key="2">
    <source>
        <dbReference type="ARBA" id="ARBA00006679"/>
    </source>
</evidence>
<feature type="transmembrane region" description="Helical" evidence="7">
    <location>
        <begin position="72"/>
        <end position="92"/>
    </location>
</feature>
<evidence type="ECO:0000313" key="8">
    <source>
        <dbReference type="EMBL" id="PCO05319.1"/>
    </source>
</evidence>
<dbReference type="Pfam" id="PF07681">
    <property type="entry name" value="DoxX"/>
    <property type="match status" value="1"/>
</dbReference>
<keyword evidence="4 7" id="KW-0812">Transmembrane</keyword>
<dbReference type="PANTHER" id="PTHR33452:SF1">
    <property type="entry name" value="INNER MEMBRANE PROTEIN YPHA-RELATED"/>
    <property type="match status" value="1"/>
</dbReference>
<gene>
    <name evidence="8" type="ORF">AWR36_011415</name>
</gene>
<feature type="transmembrane region" description="Helical" evidence="7">
    <location>
        <begin position="43"/>
        <end position="65"/>
    </location>
</feature>
<organism evidence="8 9">
    <name type="scientific">Microbulbifer flavimaris</name>
    <dbReference type="NCBI Taxonomy" id="1781068"/>
    <lineage>
        <taxon>Bacteria</taxon>
        <taxon>Pseudomonadati</taxon>
        <taxon>Pseudomonadota</taxon>
        <taxon>Gammaproteobacteria</taxon>
        <taxon>Cellvibrionales</taxon>
        <taxon>Microbulbiferaceae</taxon>
        <taxon>Microbulbifer</taxon>
    </lineage>
</organism>
<comment type="subcellular location">
    <subcellularLocation>
        <location evidence="1">Cell membrane</location>
        <topology evidence="1">Multi-pass membrane protein</topology>
    </subcellularLocation>
</comment>
<dbReference type="RefSeq" id="WP_067084912.1">
    <property type="nucleotide sequence ID" value="NZ_LRFG02000003.1"/>
</dbReference>
<dbReference type="Proteomes" id="UP000218427">
    <property type="component" value="Unassembled WGS sequence"/>
</dbReference>
<reference evidence="8" key="1">
    <citation type="submission" date="2017-08" db="EMBL/GenBank/DDBJ databases">
        <title>Microbulbifer marisrubri sp. nov., a halophilic alphaproteobacterium isolated from marine sediment of the Yellow Sea, China.</title>
        <authorList>
            <person name="Zhang G."/>
            <person name="Xiong Q."/>
        </authorList>
    </citation>
    <scope>NUCLEOTIDE SEQUENCE [LARGE SCALE GENOMIC DNA]</scope>
    <source>
        <strain evidence="8">WRN-8</strain>
    </source>
</reference>
<dbReference type="InterPro" id="IPR032808">
    <property type="entry name" value="DoxX"/>
</dbReference>
<keyword evidence="6 7" id="KW-0472">Membrane</keyword>
<evidence type="ECO:0000256" key="6">
    <source>
        <dbReference type="ARBA" id="ARBA00023136"/>
    </source>
</evidence>
<proteinExistence type="inferred from homology"/>
<evidence type="ECO:0000256" key="5">
    <source>
        <dbReference type="ARBA" id="ARBA00022989"/>
    </source>
</evidence>